<dbReference type="AlphaFoldDB" id="A0A4R7I557"/>
<evidence type="ECO:0000313" key="3">
    <source>
        <dbReference type="Proteomes" id="UP000294558"/>
    </source>
</evidence>
<name>A0A4R7I557_9ACTN</name>
<dbReference type="SUPFAM" id="SSF55718">
    <property type="entry name" value="SCP-like"/>
    <property type="match status" value="1"/>
</dbReference>
<dbReference type="Pfam" id="PF02036">
    <property type="entry name" value="SCP2"/>
    <property type="match status" value="1"/>
</dbReference>
<proteinExistence type="predicted"/>
<feature type="domain" description="SCP2" evidence="1">
    <location>
        <begin position="49"/>
        <end position="120"/>
    </location>
</feature>
<comment type="caution">
    <text evidence="2">The sequence shown here is derived from an EMBL/GenBank/DDBJ whole genome shotgun (WGS) entry which is preliminary data.</text>
</comment>
<dbReference type="Proteomes" id="UP000294558">
    <property type="component" value="Unassembled WGS sequence"/>
</dbReference>
<dbReference type="InterPro" id="IPR003033">
    <property type="entry name" value="SCP2_sterol-bd_dom"/>
</dbReference>
<gene>
    <name evidence="2" type="ORF">BDK89_3489</name>
</gene>
<dbReference type="RefSeq" id="WP_133870131.1">
    <property type="nucleotide sequence ID" value="NZ_SOAU01000001.1"/>
</dbReference>
<sequence>MSTDTEPTIRYLSLAWMRELTREVAESEQLRELADEHTIGVTQVISDGPEGTVIYHLQVGDGEATFGAGPADPENVRMEQDWATAVAVATGAQNAQEAFITGRIKLYGDQQALMGAQPVFGALDSVFASVRERTRYE</sequence>
<dbReference type="EMBL" id="SOAU01000001">
    <property type="protein sequence ID" value="TDT17876.1"/>
    <property type="molecule type" value="Genomic_DNA"/>
</dbReference>
<organism evidence="2 3">
    <name type="scientific">Ilumatobacter fluminis</name>
    <dbReference type="NCBI Taxonomy" id="467091"/>
    <lineage>
        <taxon>Bacteria</taxon>
        <taxon>Bacillati</taxon>
        <taxon>Actinomycetota</taxon>
        <taxon>Acidimicrobiia</taxon>
        <taxon>Acidimicrobiales</taxon>
        <taxon>Ilumatobacteraceae</taxon>
        <taxon>Ilumatobacter</taxon>
    </lineage>
</organism>
<reference evidence="2 3" key="1">
    <citation type="submission" date="2019-03" db="EMBL/GenBank/DDBJ databases">
        <title>Sequencing the genomes of 1000 actinobacteria strains.</title>
        <authorList>
            <person name="Klenk H.-P."/>
        </authorList>
    </citation>
    <scope>NUCLEOTIDE SEQUENCE [LARGE SCALE GENOMIC DNA]</scope>
    <source>
        <strain evidence="2 3">DSM 18936</strain>
    </source>
</reference>
<keyword evidence="3" id="KW-1185">Reference proteome</keyword>
<dbReference type="Gene3D" id="3.30.1050.10">
    <property type="entry name" value="SCP2 sterol-binding domain"/>
    <property type="match status" value="1"/>
</dbReference>
<dbReference type="OrthoDB" id="5243771at2"/>
<dbReference type="InterPro" id="IPR036527">
    <property type="entry name" value="SCP2_sterol-bd_dom_sf"/>
</dbReference>
<protein>
    <submittedName>
        <fullName evidence="2">SCP-2 sterol transfer family protein</fullName>
    </submittedName>
</protein>
<accession>A0A4R7I557</accession>
<evidence type="ECO:0000313" key="2">
    <source>
        <dbReference type="EMBL" id="TDT17876.1"/>
    </source>
</evidence>
<evidence type="ECO:0000259" key="1">
    <source>
        <dbReference type="Pfam" id="PF02036"/>
    </source>
</evidence>